<evidence type="ECO:0000313" key="4">
    <source>
        <dbReference type="Proteomes" id="UP000507470"/>
    </source>
</evidence>
<dbReference type="GO" id="GO:0036297">
    <property type="term" value="P:interstrand cross-link repair"/>
    <property type="evidence" value="ECO:0007669"/>
    <property type="project" value="TreeGrafter"/>
</dbReference>
<feature type="region of interest" description="Disordered" evidence="1">
    <location>
        <begin position="197"/>
        <end position="381"/>
    </location>
</feature>
<dbReference type="Proteomes" id="UP000507470">
    <property type="component" value="Unassembled WGS sequence"/>
</dbReference>
<gene>
    <name evidence="3" type="ORF">MCOR_20721</name>
</gene>
<feature type="domain" description="RAD51 interacting motif" evidence="2">
    <location>
        <begin position="338"/>
        <end position="374"/>
    </location>
</feature>
<dbReference type="AlphaFoldDB" id="A0A6J8BNF5"/>
<feature type="region of interest" description="Disordered" evidence="1">
    <location>
        <begin position="85"/>
        <end position="118"/>
    </location>
</feature>
<sequence length="381" mass="41516">MSDRRPARARKAVDYAKFGGPDDFDDDFADLTPPPSKKAKTSSSKDLQKKATAITDKKKPTKRTPLAEKVYERELQAALELSLIASQSSNCDDDDEDFKPKNNKKSNVIKKEKEKIDKTPVASTPFEEVKQNNVICSVEVNKDKNINCIDIERLGNSSEKTETVHAEHNVENHKILHEIQRNKSDGNDSDGIIVLEDEEELGKGGQRKSAIKAKVVYDDSEDNESEFSVDEDDDDDYDEDNDSDFDCGSKKKKKDANKKTVTPKPTKQTKTNVGTKTAAASKPGAGSKAKTIMPVVSSNGSLKSPAITARPAVKSPAIRSAISSPIVRTVPKWNPPGSAENVKSPLGSASIQSPLSGGMRVGLSRNQRVKSLHPGLTLKTT</sequence>
<protein>
    <submittedName>
        <fullName evidence="3">RAD51AP1</fullName>
    </submittedName>
</protein>
<dbReference type="Pfam" id="PF15696">
    <property type="entry name" value="RAD51_interact"/>
    <property type="match status" value="1"/>
</dbReference>
<evidence type="ECO:0000313" key="3">
    <source>
        <dbReference type="EMBL" id="CAC5385146.1"/>
    </source>
</evidence>
<feature type="compositionally biased region" description="Basic and acidic residues" evidence="1">
    <location>
        <begin position="1"/>
        <end position="14"/>
    </location>
</feature>
<dbReference type="EMBL" id="CACVKT020003689">
    <property type="protein sequence ID" value="CAC5385146.1"/>
    <property type="molecule type" value="Genomic_DNA"/>
</dbReference>
<name>A0A6J8BNF5_MYTCO</name>
<accession>A0A6J8BNF5</accession>
<evidence type="ECO:0000259" key="2">
    <source>
        <dbReference type="Pfam" id="PF15696"/>
    </source>
</evidence>
<feature type="compositionally biased region" description="Basic and acidic residues" evidence="1">
    <location>
        <begin position="109"/>
        <end position="118"/>
    </location>
</feature>
<dbReference type="PANTHER" id="PTHR15361:SF5">
    <property type="entry name" value="C3H1-TYPE DOMAIN-CONTAINING PROTEIN"/>
    <property type="match status" value="1"/>
</dbReference>
<dbReference type="OrthoDB" id="6162659at2759"/>
<dbReference type="InterPro" id="IPR052003">
    <property type="entry name" value="HR_DNA-Binding_Protein"/>
</dbReference>
<feature type="compositionally biased region" description="Acidic residues" evidence="1">
    <location>
        <begin position="218"/>
        <end position="245"/>
    </location>
</feature>
<keyword evidence="4" id="KW-1185">Reference proteome</keyword>
<evidence type="ECO:0000256" key="1">
    <source>
        <dbReference type="SAM" id="MobiDB-lite"/>
    </source>
</evidence>
<feature type="compositionally biased region" description="Low complexity" evidence="1">
    <location>
        <begin position="259"/>
        <end position="291"/>
    </location>
</feature>
<feature type="region of interest" description="Disordered" evidence="1">
    <location>
        <begin position="1"/>
        <end position="69"/>
    </location>
</feature>
<proteinExistence type="predicted"/>
<dbReference type="GO" id="GO:0000724">
    <property type="term" value="P:double-strand break repair via homologous recombination"/>
    <property type="evidence" value="ECO:0007669"/>
    <property type="project" value="TreeGrafter"/>
</dbReference>
<dbReference type="GO" id="GO:0003690">
    <property type="term" value="F:double-stranded DNA binding"/>
    <property type="evidence" value="ECO:0007669"/>
    <property type="project" value="TreeGrafter"/>
</dbReference>
<dbReference type="PANTHER" id="PTHR15361">
    <property type="entry name" value="RAD51/NUKS-INTERACTING PROTEIN"/>
    <property type="match status" value="1"/>
</dbReference>
<feature type="compositionally biased region" description="Low complexity" evidence="1">
    <location>
        <begin position="315"/>
        <end position="326"/>
    </location>
</feature>
<dbReference type="GO" id="GO:0003697">
    <property type="term" value="F:single-stranded DNA binding"/>
    <property type="evidence" value="ECO:0007669"/>
    <property type="project" value="TreeGrafter"/>
</dbReference>
<reference evidence="3 4" key="1">
    <citation type="submission" date="2020-06" db="EMBL/GenBank/DDBJ databases">
        <authorList>
            <person name="Li R."/>
            <person name="Bekaert M."/>
        </authorList>
    </citation>
    <scope>NUCLEOTIDE SEQUENCE [LARGE SCALE GENOMIC DNA]</scope>
    <source>
        <strain evidence="4">wild</strain>
    </source>
</reference>
<dbReference type="InterPro" id="IPR031419">
    <property type="entry name" value="RAD51_interact"/>
</dbReference>
<organism evidence="3 4">
    <name type="scientific">Mytilus coruscus</name>
    <name type="common">Sea mussel</name>
    <dbReference type="NCBI Taxonomy" id="42192"/>
    <lineage>
        <taxon>Eukaryota</taxon>
        <taxon>Metazoa</taxon>
        <taxon>Spiralia</taxon>
        <taxon>Lophotrochozoa</taxon>
        <taxon>Mollusca</taxon>
        <taxon>Bivalvia</taxon>
        <taxon>Autobranchia</taxon>
        <taxon>Pteriomorphia</taxon>
        <taxon>Mytilida</taxon>
        <taxon>Mytiloidea</taxon>
        <taxon>Mytilidae</taxon>
        <taxon>Mytilinae</taxon>
        <taxon>Mytilus</taxon>
    </lineage>
</organism>